<name>A0ABD1ZI43_9MARC</name>
<protein>
    <submittedName>
        <fullName evidence="2">Uncharacterized protein</fullName>
    </submittedName>
</protein>
<feature type="compositionally biased region" description="Basic and acidic residues" evidence="1">
    <location>
        <begin position="64"/>
        <end position="95"/>
    </location>
</feature>
<accession>A0ABD1ZI43</accession>
<dbReference type="Proteomes" id="UP001605036">
    <property type="component" value="Unassembled WGS sequence"/>
</dbReference>
<dbReference type="AlphaFoldDB" id="A0ABD1ZI43"/>
<sequence>METSDRRRLRSPVKYFPASSHTNKIFPGRRFLLRSVSTLSKPPNQKENRLAKLHNEVKGASLHDFQKDTEHEGNSMVKEGDGKNSPTDFDHDVRQNQESTASDAVRRKVEKAAAYFLKNCLPEAMKSLEISCKLRESKNRYNGRDTRSAKARRFSARKFIID</sequence>
<organism evidence="2 3">
    <name type="scientific">Riccia fluitans</name>
    <dbReference type="NCBI Taxonomy" id="41844"/>
    <lineage>
        <taxon>Eukaryota</taxon>
        <taxon>Viridiplantae</taxon>
        <taxon>Streptophyta</taxon>
        <taxon>Embryophyta</taxon>
        <taxon>Marchantiophyta</taxon>
        <taxon>Marchantiopsida</taxon>
        <taxon>Marchantiidae</taxon>
        <taxon>Marchantiales</taxon>
        <taxon>Ricciaceae</taxon>
        <taxon>Riccia</taxon>
    </lineage>
</organism>
<reference evidence="2 3" key="1">
    <citation type="submission" date="2024-09" db="EMBL/GenBank/DDBJ databases">
        <title>Chromosome-scale assembly of Riccia fluitans.</title>
        <authorList>
            <person name="Paukszto L."/>
            <person name="Sawicki J."/>
            <person name="Karawczyk K."/>
            <person name="Piernik-Szablinska J."/>
            <person name="Szczecinska M."/>
            <person name="Mazdziarz M."/>
        </authorList>
    </citation>
    <scope>NUCLEOTIDE SEQUENCE [LARGE SCALE GENOMIC DNA]</scope>
    <source>
        <strain evidence="2">Rf_01</strain>
        <tissue evidence="2">Aerial parts of the thallus</tissue>
    </source>
</reference>
<dbReference type="EMBL" id="JBHFFA010000001">
    <property type="protein sequence ID" value="KAL2651012.1"/>
    <property type="molecule type" value="Genomic_DNA"/>
</dbReference>
<evidence type="ECO:0000313" key="3">
    <source>
        <dbReference type="Proteomes" id="UP001605036"/>
    </source>
</evidence>
<proteinExistence type="predicted"/>
<evidence type="ECO:0000313" key="2">
    <source>
        <dbReference type="EMBL" id="KAL2651012.1"/>
    </source>
</evidence>
<gene>
    <name evidence="2" type="ORF">R1flu_019140</name>
</gene>
<feature type="region of interest" description="Disordered" evidence="1">
    <location>
        <begin position="58"/>
        <end position="105"/>
    </location>
</feature>
<comment type="caution">
    <text evidence="2">The sequence shown here is derived from an EMBL/GenBank/DDBJ whole genome shotgun (WGS) entry which is preliminary data.</text>
</comment>
<keyword evidence="3" id="KW-1185">Reference proteome</keyword>
<evidence type="ECO:0000256" key="1">
    <source>
        <dbReference type="SAM" id="MobiDB-lite"/>
    </source>
</evidence>